<keyword evidence="2" id="KW-1185">Reference proteome</keyword>
<dbReference type="Proteomes" id="UP000184342">
    <property type="component" value="Unassembled WGS sequence"/>
</dbReference>
<dbReference type="AlphaFoldDB" id="A0A1M6A7V2"/>
<dbReference type="OrthoDB" id="279611at2"/>
<name>A0A1M6A7V2_9FIRM</name>
<evidence type="ECO:0000313" key="2">
    <source>
        <dbReference type="Proteomes" id="UP000184342"/>
    </source>
</evidence>
<reference evidence="1 2" key="1">
    <citation type="submission" date="2016-11" db="EMBL/GenBank/DDBJ databases">
        <authorList>
            <person name="Jaros S."/>
            <person name="Januszkiewicz K."/>
            <person name="Wedrychowicz H."/>
        </authorList>
    </citation>
    <scope>NUCLEOTIDE SEQUENCE [LARGE SCALE GENOMIC DNA]</scope>
    <source>
        <strain evidence="1 2">DSM 15970</strain>
    </source>
</reference>
<protein>
    <submittedName>
        <fullName evidence="1">Uncharacterized protein</fullName>
    </submittedName>
</protein>
<evidence type="ECO:0000313" key="1">
    <source>
        <dbReference type="EMBL" id="SHI32243.1"/>
    </source>
</evidence>
<sequence length="74" mass="8743">MNECPFCKSNNTEKLTIIFDKVRREMKKIEENSTSTSRHGYSVSEFLCCDCGMLHQKMEKNKLEEFNNDKPNFD</sequence>
<dbReference type="RefSeq" id="WP_073992391.1">
    <property type="nucleotide sequence ID" value="NZ_FQYT01000002.1"/>
</dbReference>
<organism evidence="1 2">
    <name type="scientific">Parasporobacterium paucivorans DSM 15970</name>
    <dbReference type="NCBI Taxonomy" id="1122934"/>
    <lineage>
        <taxon>Bacteria</taxon>
        <taxon>Bacillati</taxon>
        <taxon>Bacillota</taxon>
        <taxon>Clostridia</taxon>
        <taxon>Lachnospirales</taxon>
        <taxon>Lachnospiraceae</taxon>
        <taxon>Parasporobacterium</taxon>
    </lineage>
</organism>
<gene>
    <name evidence="1" type="ORF">SAMN02745691_00085</name>
</gene>
<dbReference type="EMBL" id="FQYT01000002">
    <property type="protein sequence ID" value="SHI32243.1"/>
    <property type="molecule type" value="Genomic_DNA"/>
</dbReference>
<proteinExistence type="predicted"/>
<accession>A0A1M6A7V2</accession>